<keyword evidence="1" id="KW-0479">Metal-binding</keyword>
<keyword evidence="1" id="KW-0862">Zinc</keyword>
<name>A0A0J7K2R7_LASNI</name>
<dbReference type="PaxDb" id="67767-A0A0J7K2R7"/>
<accession>A0A0J7K2R7</accession>
<dbReference type="GO" id="GO:0003676">
    <property type="term" value="F:nucleic acid binding"/>
    <property type="evidence" value="ECO:0007669"/>
    <property type="project" value="InterPro"/>
</dbReference>
<evidence type="ECO:0000256" key="3">
    <source>
        <dbReference type="SAM" id="MobiDB-lite"/>
    </source>
</evidence>
<feature type="compositionally biased region" description="Polar residues" evidence="3">
    <location>
        <begin position="27"/>
        <end position="42"/>
    </location>
</feature>
<evidence type="ECO:0000256" key="2">
    <source>
        <dbReference type="SAM" id="Coils"/>
    </source>
</evidence>
<evidence type="ECO:0000256" key="1">
    <source>
        <dbReference type="PROSITE-ProRule" id="PRU00047"/>
    </source>
</evidence>
<dbReference type="PROSITE" id="PS50158">
    <property type="entry name" value="ZF_CCHC"/>
    <property type="match status" value="1"/>
</dbReference>
<dbReference type="EMBL" id="LBMM01016026">
    <property type="protein sequence ID" value="KMQ84587.1"/>
    <property type="molecule type" value="Genomic_DNA"/>
</dbReference>
<comment type="caution">
    <text evidence="5">The sequence shown here is derived from an EMBL/GenBank/DDBJ whole genome shotgun (WGS) entry which is preliminary data.</text>
</comment>
<evidence type="ECO:0000313" key="5">
    <source>
        <dbReference type="EMBL" id="KMQ84587.1"/>
    </source>
</evidence>
<gene>
    <name evidence="5" type="ORF">RF55_17513</name>
</gene>
<dbReference type="SUPFAM" id="SSF57756">
    <property type="entry name" value="Retrovirus zinc finger-like domains"/>
    <property type="match status" value="1"/>
</dbReference>
<evidence type="ECO:0000259" key="4">
    <source>
        <dbReference type="PROSITE" id="PS50158"/>
    </source>
</evidence>
<feature type="coiled-coil region" evidence="2">
    <location>
        <begin position="254"/>
        <end position="316"/>
    </location>
</feature>
<keyword evidence="1" id="KW-0863">Zinc-finger</keyword>
<dbReference type="Proteomes" id="UP000036403">
    <property type="component" value="Unassembled WGS sequence"/>
</dbReference>
<protein>
    <submittedName>
        <fullName evidence="5">Gag-like protein</fullName>
    </submittedName>
</protein>
<sequence>MKTRWTYRPRVTDHPGPGGGDTVPVLPSSSSNDGPTVGSTASLAAEVDIASTCDSKERPTAPGGASGSTEPLKCPEIRLTRVDEGGIFRSPIPPVVPECGVQQVATARSEYGSPPTTRWAQSSSIEISDEEDVPGPSTRKRKLKSATWSRAARGDRAKRGRPPTTGEWVNLSKAKAEYVALKEREMELDEIEDMLDPSKLPKWTKAKQNLPTVGELRGELVDSSPSEIRKGAALLFLFLEKLSDKSSGISGRIVHELRLNARKLEAAIAELSDRVIEDWRDLDRQRSARGYLRKSVERLEGELSEARSQIESLRASSFSFSAHSPPRKKPKISVRSVGTQTEAGEGGSLDPVNVPLLDSPAAVKRDTVERGCSPVWKVDGPVLPPVSGGPREIGAGVSLSGNRDLTALEQSLLEHIETLFAQRDSIQEDIGRIRKGLESPRRSSLSLAVEGGSKVLAGRERNKKRKKNDSGVVGPPVRVPLVQVPVRVPAGNVIGSGASGASDVWTPVLGRRARRMARRGRLVPPLAGPLPCEREIERGIEARGTIRDDLAPVAVPTRDVSSAKVRKFKNISKSKPRPPTTAVVSVTIKPGVELSYKDVMVEARSKIDLAKLGISNSRLKQSMTGGILIQIPGKDRVTKADDLASHMDALLGRKGVVIGRPAKCAELRIRGIDVSVSSDELIEEISKVGGCGRDEVRTGRIRGAPSGRGSVWVKCPALAARRVISEGGVRVGWGWAIAELLGPRPLICYRCLERGHVRQRCTAEVDRSNRCFRCGSTEHRVERCSAAPKCPLCSDLGLADGHVLGGRGCFSHEGSELPHKNIARMNLEEVKRGRSQDREGPSRAPLRKGSLSDGGESARRSASLAPVNATPSDGSRHNIQKTLNDHGIRQG</sequence>
<reference evidence="5 6" key="1">
    <citation type="submission" date="2015-04" db="EMBL/GenBank/DDBJ databases">
        <title>Lasius niger genome sequencing.</title>
        <authorList>
            <person name="Konorov E.A."/>
            <person name="Nikitin M.A."/>
            <person name="Kirill M.V."/>
            <person name="Chang P."/>
        </authorList>
    </citation>
    <scope>NUCLEOTIDE SEQUENCE [LARGE SCALE GENOMIC DNA]</scope>
    <source>
        <tissue evidence="5">Whole</tissue>
    </source>
</reference>
<dbReference type="InterPro" id="IPR036875">
    <property type="entry name" value="Znf_CCHC_sf"/>
</dbReference>
<organism evidence="5 6">
    <name type="scientific">Lasius niger</name>
    <name type="common">Black garden ant</name>
    <dbReference type="NCBI Taxonomy" id="67767"/>
    <lineage>
        <taxon>Eukaryota</taxon>
        <taxon>Metazoa</taxon>
        <taxon>Ecdysozoa</taxon>
        <taxon>Arthropoda</taxon>
        <taxon>Hexapoda</taxon>
        <taxon>Insecta</taxon>
        <taxon>Pterygota</taxon>
        <taxon>Neoptera</taxon>
        <taxon>Endopterygota</taxon>
        <taxon>Hymenoptera</taxon>
        <taxon>Apocrita</taxon>
        <taxon>Aculeata</taxon>
        <taxon>Formicoidea</taxon>
        <taxon>Formicidae</taxon>
        <taxon>Formicinae</taxon>
        <taxon>Lasius</taxon>
        <taxon>Lasius</taxon>
    </lineage>
</organism>
<feature type="region of interest" description="Disordered" evidence="3">
    <location>
        <begin position="457"/>
        <end position="476"/>
    </location>
</feature>
<keyword evidence="2" id="KW-0175">Coiled coil</keyword>
<proteinExistence type="predicted"/>
<feature type="region of interest" description="Disordered" evidence="3">
    <location>
        <begin position="1"/>
        <end position="76"/>
    </location>
</feature>
<feature type="compositionally biased region" description="Basic and acidic residues" evidence="3">
    <location>
        <begin position="829"/>
        <end position="841"/>
    </location>
</feature>
<feature type="region of interest" description="Disordered" evidence="3">
    <location>
        <begin position="318"/>
        <end position="354"/>
    </location>
</feature>
<feature type="domain" description="CCHC-type" evidence="4">
    <location>
        <begin position="748"/>
        <end position="761"/>
    </location>
</feature>
<evidence type="ECO:0000313" key="6">
    <source>
        <dbReference type="Proteomes" id="UP000036403"/>
    </source>
</evidence>
<dbReference type="AlphaFoldDB" id="A0A0J7K2R7"/>
<keyword evidence="6" id="KW-1185">Reference proteome</keyword>
<dbReference type="Gene3D" id="4.10.60.10">
    <property type="entry name" value="Zinc finger, CCHC-type"/>
    <property type="match status" value="1"/>
</dbReference>
<dbReference type="SMART" id="SM00343">
    <property type="entry name" value="ZnF_C2HC"/>
    <property type="match status" value="2"/>
</dbReference>
<dbReference type="InterPro" id="IPR001878">
    <property type="entry name" value="Znf_CCHC"/>
</dbReference>
<dbReference type="OrthoDB" id="7554769at2759"/>
<feature type="region of interest" description="Disordered" evidence="3">
    <location>
        <begin position="106"/>
        <end position="167"/>
    </location>
</feature>
<feature type="region of interest" description="Disordered" evidence="3">
    <location>
        <begin position="829"/>
        <end position="891"/>
    </location>
</feature>
<dbReference type="GO" id="GO:0008270">
    <property type="term" value="F:zinc ion binding"/>
    <property type="evidence" value="ECO:0007669"/>
    <property type="project" value="UniProtKB-KW"/>
</dbReference>